<dbReference type="RefSeq" id="WP_210598519.1">
    <property type="nucleotide sequence ID" value="NZ_JAGKSQ010000007.1"/>
</dbReference>
<organism evidence="5 6">
    <name type="scientific">Halalkalibacter suaedae</name>
    <dbReference type="NCBI Taxonomy" id="2822140"/>
    <lineage>
        <taxon>Bacteria</taxon>
        <taxon>Bacillati</taxon>
        <taxon>Bacillota</taxon>
        <taxon>Bacilli</taxon>
        <taxon>Bacillales</taxon>
        <taxon>Bacillaceae</taxon>
        <taxon>Halalkalibacter</taxon>
    </lineage>
</organism>
<accession>A0A941ARH8</accession>
<dbReference type="NCBIfam" id="NF006167">
    <property type="entry name" value="PRK08308.1"/>
    <property type="match status" value="1"/>
</dbReference>
<evidence type="ECO:0000259" key="3">
    <source>
        <dbReference type="Pfam" id="PF00501"/>
    </source>
</evidence>
<dbReference type="PANTHER" id="PTHR43201:SF5">
    <property type="entry name" value="MEDIUM-CHAIN ACYL-COA LIGASE ACSF2, MITOCHONDRIAL"/>
    <property type="match status" value="1"/>
</dbReference>
<dbReference type="GO" id="GO:0031956">
    <property type="term" value="F:medium-chain fatty acid-CoA ligase activity"/>
    <property type="evidence" value="ECO:0007669"/>
    <property type="project" value="TreeGrafter"/>
</dbReference>
<protein>
    <submittedName>
        <fullName evidence="5">AMP-binding protein</fullName>
    </submittedName>
</protein>
<dbReference type="GO" id="GO:0006631">
    <property type="term" value="P:fatty acid metabolic process"/>
    <property type="evidence" value="ECO:0007669"/>
    <property type="project" value="TreeGrafter"/>
</dbReference>
<name>A0A941ARH8_9BACI</name>
<proteinExistence type="inferred from homology"/>
<evidence type="ECO:0000256" key="1">
    <source>
        <dbReference type="ARBA" id="ARBA00006432"/>
    </source>
</evidence>
<feature type="domain" description="AMP-binding enzyme C-terminal" evidence="4">
    <location>
        <begin position="326"/>
        <end position="399"/>
    </location>
</feature>
<keyword evidence="6" id="KW-1185">Reference proteome</keyword>
<keyword evidence="2" id="KW-0436">Ligase</keyword>
<evidence type="ECO:0000259" key="4">
    <source>
        <dbReference type="Pfam" id="PF13193"/>
    </source>
</evidence>
<dbReference type="PANTHER" id="PTHR43201">
    <property type="entry name" value="ACYL-COA SYNTHETASE"/>
    <property type="match status" value="1"/>
</dbReference>
<comment type="similarity">
    <text evidence="1">Belongs to the ATP-dependent AMP-binding enzyme family.</text>
</comment>
<feature type="domain" description="AMP-dependent synthetase/ligase" evidence="3">
    <location>
        <begin position="104"/>
        <end position="275"/>
    </location>
</feature>
<dbReference type="InterPro" id="IPR020845">
    <property type="entry name" value="AMP-binding_CS"/>
</dbReference>
<dbReference type="Gene3D" id="3.40.50.12780">
    <property type="entry name" value="N-terminal domain of ligase-like"/>
    <property type="match status" value="1"/>
</dbReference>
<dbReference type="InterPro" id="IPR025110">
    <property type="entry name" value="AMP-bd_C"/>
</dbReference>
<dbReference type="InterPro" id="IPR045851">
    <property type="entry name" value="AMP-bd_C_sf"/>
</dbReference>
<dbReference type="AlphaFoldDB" id="A0A941ARH8"/>
<comment type="caution">
    <text evidence="5">The sequence shown here is derived from an EMBL/GenBank/DDBJ whole genome shotgun (WGS) entry which is preliminary data.</text>
</comment>
<dbReference type="EMBL" id="JAGKSQ010000007">
    <property type="protein sequence ID" value="MBP3952663.1"/>
    <property type="molecule type" value="Genomic_DNA"/>
</dbReference>
<dbReference type="InterPro" id="IPR042099">
    <property type="entry name" value="ANL_N_sf"/>
</dbReference>
<dbReference type="Pfam" id="PF00501">
    <property type="entry name" value="AMP-binding"/>
    <property type="match status" value="1"/>
</dbReference>
<sequence length="410" mass="46611">MFYIDDRYYTIDDLEAQFEKYETISYLRDCQDYRLAVCLPDQFQWLSLCFYIRKKGGSVFPIHPSTPKEGAIRMASNVASHYLLYESIETAIELSAHKSDGNGVLIQMSSGTTGEPKCIERTWDSVEEEITAYTRTLPIDHLTTSIIACPITHSYGLISGVMASLERGAEPVIITNMNPKYLLKKLREQPNHILYASPTLLHTLDRLKDEKQHFNYVMTSGTIMPSKWFISLKKSSRLVLQQYGCSEAGCVTIQGQLEDVRELGYPLPHLKVKAGNETNPEEIIIETSEKIIYTKDVGYIKEGKVLFVSRIDDMINVAGLNVYPQEVEDVILNDPRIEEVVVYKKQNKLSGERVCAQFVSTDPVEGNELRDWCSKFLAPFQIPMEFTRVTEIEKLPNGKISRRKIGGVLV</sequence>
<evidence type="ECO:0000313" key="6">
    <source>
        <dbReference type="Proteomes" id="UP000678228"/>
    </source>
</evidence>
<dbReference type="PROSITE" id="PS00455">
    <property type="entry name" value="AMP_BINDING"/>
    <property type="match status" value="1"/>
</dbReference>
<gene>
    <name evidence="5" type="ORF">J7W16_16200</name>
</gene>
<evidence type="ECO:0000313" key="5">
    <source>
        <dbReference type="EMBL" id="MBP3952663.1"/>
    </source>
</evidence>
<dbReference type="Gene3D" id="3.30.300.30">
    <property type="match status" value="1"/>
</dbReference>
<dbReference type="Pfam" id="PF13193">
    <property type="entry name" value="AMP-binding_C"/>
    <property type="match status" value="1"/>
</dbReference>
<dbReference type="InterPro" id="IPR000873">
    <property type="entry name" value="AMP-dep_synth/lig_dom"/>
</dbReference>
<reference evidence="5" key="1">
    <citation type="submission" date="2021-03" db="EMBL/GenBank/DDBJ databases">
        <title>Bacillus suaedae sp. nov., isolated from Suaeda aralocaspica.</title>
        <authorList>
            <person name="Lei R.F.R."/>
        </authorList>
    </citation>
    <scope>NUCLEOTIDE SEQUENCE</scope>
    <source>
        <strain evidence="5">YZJH907-2</strain>
    </source>
</reference>
<dbReference type="Proteomes" id="UP000678228">
    <property type="component" value="Unassembled WGS sequence"/>
</dbReference>
<dbReference type="SUPFAM" id="SSF56801">
    <property type="entry name" value="Acetyl-CoA synthetase-like"/>
    <property type="match status" value="1"/>
</dbReference>
<evidence type="ECO:0000256" key="2">
    <source>
        <dbReference type="ARBA" id="ARBA00022598"/>
    </source>
</evidence>